<dbReference type="EMBL" id="BMFO01000001">
    <property type="protein sequence ID" value="GGF82918.1"/>
    <property type="molecule type" value="Genomic_DNA"/>
</dbReference>
<keyword evidence="3" id="KW-1185">Reference proteome</keyword>
<feature type="compositionally biased region" description="Basic and acidic residues" evidence="1">
    <location>
        <begin position="64"/>
        <end position="81"/>
    </location>
</feature>
<accession>A0A917CEQ9</accession>
<gene>
    <name evidence="2" type="ORF">GCM10010960_01280</name>
</gene>
<dbReference type="Proteomes" id="UP000632858">
    <property type="component" value="Unassembled WGS sequence"/>
</dbReference>
<sequence length="191" mass="21105">MSDSLKDQLLGLGFKPAPKPERRPTPKPSPHPARSGSKAGHGRGKPRPSAEEMDLAKAFALRSAQEKREREQAEREKQEKALAKKQAKEAVARLLEGKALNSESAEIARHFMYGGKIKRVYVTPEQLTALNAGELGVVQFNGRYCLVPKDVTLAVRDLLPALVALYCDGSEESLPDDYADPKYQVPDDLIW</sequence>
<name>A0A917CEQ9_9GAMM</name>
<dbReference type="Pfam" id="PF09831">
    <property type="entry name" value="DUF2058"/>
    <property type="match status" value="1"/>
</dbReference>
<evidence type="ECO:0000313" key="2">
    <source>
        <dbReference type="EMBL" id="GGF82918.1"/>
    </source>
</evidence>
<protein>
    <recommendedName>
        <fullName evidence="4">DUF2058 family protein</fullName>
    </recommendedName>
</protein>
<reference evidence="2" key="2">
    <citation type="submission" date="2020-09" db="EMBL/GenBank/DDBJ databases">
        <authorList>
            <person name="Sun Q."/>
            <person name="Zhou Y."/>
        </authorList>
    </citation>
    <scope>NUCLEOTIDE SEQUENCE</scope>
    <source>
        <strain evidence="2">CGMCC 1.12726</strain>
    </source>
</reference>
<evidence type="ECO:0008006" key="4">
    <source>
        <dbReference type="Google" id="ProtNLM"/>
    </source>
</evidence>
<evidence type="ECO:0000313" key="3">
    <source>
        <dbReference type="Proteomes" id="UP000632858"/>
    </source>
</evidence>
<organism evidence="2 3">
    <name type="scientific">Arenimonas maotaiensis</name>
    <dbReference type="NCBI Taxonomy" id="1446479"/>
    <lineage>
        <taxon>Bacteria</taxon>
        <taxon>Pseudomonadati</taxon>
        <taxon>Pseudomonadota</taxon>
        <taxon>Gammaproteobacteria</taxon>
        <taxon>Lysobacterales</taxon>
        <taxon>Lysobacteraceae</taxon>
        <taxon>Arenimonas</taxon>
    </lineage>
</organism>
<reference evidence="2" key="1">
    <citation type="journal article" date="2014" name="Int. J. Syst. Evol. Microbiol.">
        <title>Complete genome sequence of Corynebacterium casei LMG S-19264T (=DSM 44701T), isolated from a smear-ripened cheese.</title>
        <authorList>
            <consortium name="US DOE Joint Genome Institute (JGI-PGF)"/>
            <person name="Walter F."/>
            <person name="Albersmeier A."/>
            <person name="Kalinowski J."/>
            <person name="Ruckert C."/>
        </authorList>
    </citation>
    <scope>NUCLEOTIDE SEQUENCE</scope>
    <source>
        <strain evidence="2">CGMCC 1.12726</strain>
    </source>
</reference>
<feature type="region of interest" description="Disordered" evidence="1">
    <location>
        <begin position="1"/>
        <end position="81"/>
    </location>
</feature>
<comment type="caution">
    <text evidence="2">The sequence shown here is derived from an EMBL/GenBank/DDBJ whole genome shotgun (WGS) entry which is preliminary data.</text>
</comment>
<proteinExistence type="predicted"/>
<evidence type="ECO:0000256" key="1">
    <source>
        <dbReference type="SAM" id="MobiDB-lite"/>
    </source>
</evidence>
<dbReference type="AlphaFoldDB" id="A0A917CEQ9"/>
<dbReference type="InterPro" id="IPR018636">
    <property type="entry name" value="DUF2058"/>
</dbReference>
<dbReference type="RefSeq" id="WP_188446681.1">
    <property type="nucleotide sequence ID" value="NZ_BMFO01000001.1"/>
</dbReference>